<dbReference type="RefSeq" id="WP_203922483.1">
    <property type="nucleotide sequence ID" value="NZ_BONZ01000075.1"/>
</dbReference>
<gene>
    <name evidence="2" type="ORF">Raf01_71810</name>
</gene>
<reference evidence="2" key="1">
    <citation type="submission" date="2021-01" db="EMBL/GenBank/DDBJ databases">
        <title>Whole genome shotgun sequence of Rugosimonospora africana NBRC 104875.</title>
        <authorList>
            <person name="Komaki H."/>
            <person name="Tamura T."/>
        </authorList>
    </citation>
    <scope>NUCLEOTIDE SEQUENCE</scope>
    <source>
        <strain evidence="2">NBRC 104875</strain>
    </source>
</reference>
<dbReference type="AlphaFoldDB" id="A0A8J3QXJ1"/>
<dbReference type="EMBL" id="BONZ01000075">
    <property type="protein sequence ID" value="GIH19009.1"/>
    <property type="molecule type" value="Genomic_DNA"/>
</dbReference>
<name>A0A8J3QXJ1_9ACTN</name>
<protein>
    <submittedName>
        <fullName evidence="2">Uncharacterized protein</fullName>
    </submittedName>
</protein>
<feature type="region of interest" description="Disordered" evidence="1">
    <location>
        <begin position="43"/>
        <end position="99"/>
    </location>
</feature>
<dbReference type="Proteomes" id="UP000642748">
    <property type="component" value="Unassembled WGS sequence"/>
</dbReference>
<comment type="caution">
    <text evidence="2">The sequence shown here is derived from an EMBL/GenBank/DDBJ whole genome shotgun (WGS) entry which is preliminary data.</text>
</comment>
<evidence type="ECO:0000313" key="2">
    <source>
        <dbReference type="EMBL" id="GIH19009.1"/>
    </source>
</evidence>
<proteinExistence type="predicted"/>
<sequence length="99" mass="10303">MVYFIVVALVIGVATVFFSTAYQVFLPALAAMADLPSANALADPAHVSDPLPPRPAHPGRVCLTGSNDRPQAMTPTPGGKRRLARFRGTGGLPASLPAH</sequence>
<evidence type="ECO:0000256" key="1">
    <source>
        <dbReference type="SAM" id="MobiDB-lite"/>
    </source>
</evidence>
<keyword evidence="3" id="KW-1185">Reference proteome</keyword>
<organism evidence="2 3">
    <name type="scientific">Rugosimonospora africana</name>
    <dbReference type="NCBI Taxonomy" id="556532"/>
    <lineage>
        <taxon>Bacteria</taxon>
        <taxon>Bacillati</taxon>
        <taxon>Actinomycetota</taxon>
        <taxon>Actinomycetes</taxon>
        <taxon>Micromonosporales</taxon>
        <taxon>Micromonosporaceae</taxon>
        <taxon>Rugosimonospora</taxon>
    </lineage>
</organism>
<accession>A0A8J3QXJ1</accession>
<evidence type="ECO:0000313" key="3">
    <source>
        <dbReference type="Proteomes" id="UP000642748"/>
    </source>
</evidence>